<dbReference type="EMBL" id="MBUA01000011">
    <property type="protein sequence ID" value="MBC6490713.1"/>
    <property type="molecule type" value="Genomic_DNA"/>
</dbReference>
<evidence type="ECO:0000313" key="4">
    <source>
        <dbReference type="EMBL" id="MBC6492391.1"/>
    </source>
</evidence>
<evidence type="ECO:0008006" key="6">
    <source>
        <dbReference type="Google" id="ProtNLM"/>
    </source>
</evidence>
<protein>
    <recommendedName>
        <fullName evidence="6">LemA protein</fullName>
    </recommendedName>
</protein>
<reference evidence="4 5" key="1">
    <citation type="submission" date="2016-07" db="EMBL/GenBank/DDBJ databases">
        <title>Genome analysis of Flavihumibacter stibioxidans YS-17.</title>
        <authorList>
            <person name="Shi K."/>
            <person name="Han Y."/>
            <person name="Wang G."/>
        </authorList>
    </citation>
    <scope>NUCLEOTIDE SEQUENCE [LARGE SCALE GENOMIC DNA]</scope>
    <source>
        <strain evidence="4 5">YS-17</strain>
    </source>
</reference>
<keyword evidence="1" id="KW-0472">Membrane</keyword>
<name>A0ABR7MBJ6_9BACT</name>
<evidence type="ECO:0000313" key="2">
    <source>
        <dbReference type="EMBL" id="MBC6490713.1"/>
    </source>
</evidence>
<evidence type="ECO:0000313" key="3">
    <source>
        <dbReference type="EMBL" id="MBC6491556.1"/>
    </source>
</evidence>
<proteinExistence type="predicted"/>
<accession>A0ABR7MBJ6</accession>
<gene>
    <name evidence="4" type="ORF">BC349_15125</name>
    <name evidence="2" type="ORF">BC349_19775</name>
    <name evidence="3" type="ORF">BC349_19830</name>
</gene>
<dbReference type="RefSeq" id="WP_187256071.1">
    <property type="nucleotide sequence ID" value="NZ_MBUA01000015.1"/>
</dbReference>
<evidence type="ECO:0000256" key="1">
    <source>
        <dbReference type="SAM" id="Phobius"/>
    </source>
</evidence>
<comment type="caution">
    <text evidence="4">The sequence shown here is derived from an EMBL/GenBank/DDBJ whole genome shotgun (WGS) entry which is preliminary data.</text>
</comment>
<organism evidence="4 5">
    <name type="scientific">Flavihumibacter stibioxidans</name>
    <dbReference type="NCBI Taxonomy" id="1834163"/>
    <lineage>
        <taxon>Bacteria</taxon>
        <taxon>Pseudomonadati</taxon>
        <taxon>Bacteroidota</taxon>
        <taxon>Chitinophagia</taxon>
        <taxon>Chitinophagales</taxon>
        <taxon>Chitinophagaceae</taxon>
        <taxon>Flavihumibacter</taxon>
    </lineage>
</organism>
<keyword evidence="1" id="KW-1133">Transmembrane helix</keyword>
<sequence>MDWTLVIIQGIVIAGFTSWINYLVGRWQKKLDFHYDYKKYILEKRKDAYSSIEKAFNELRNIEKNYNVADISQSNKILRRVIESTQSSIWATPELLIKLKDLQMFFAELLVFNNMSSFEEGQEMTPTDIKRFWDTFRKKHSKYQEHLNGLETVFFSDLMNLNDIDKFIKVRSTWKGFSIDPNITQ</sequence>
<keyword evidence="5" id="KW-1185">Reference proteome</keyword>
<dbReference type="EMBL" id="MBUA01000015">
    <property type="protein sequence ID" value="MBC6491556.1"/>
    <property type="molecule type" value="Genomic_DNA"/>
</dbReference>
<dbReference type="Proteomes" id="UP000765802">
    <property type="component" value="Unassembled WGS sequence"/>
</dbReference>
<evidence type="ECO:0000313" key="5">
    <source>
        <dbReference type="Proteomes" id="UP000765802"/>
    </source>
</evidence>
<dbReference type="EMBL" id="MBUA01000028">
    <property type="protein sequence ID" value="MBC6492391.1"/>
    <property type="molecule type" value="Genomic_DNA"/>
</dbReference>
<feature type="transmembrane region" description="Helical" evidence="1">
    <location>
        <begin position="6"/>
        <end position="24"/>
    </location>
</feature>
<keyword evidence="1" id="KW-0812">Transmembrane</keyword>